<dbReference type="InterPro" id="IPR046960">
    <property type="entry name" value="PPR_At4g14850-like_plant"/>
</dbReference>
<dbReference type="GO" id="GO:0008270">
    <property type="term" value="F:zinc ion binding"/>
    <property type="evidence" value="ECO:0007669"/>
    <property type="project" value="InterPro"/>
</dbReference>
<dbReference type="FunFam" id="1.25.40.10:FF:000073">
    <property type="entry name" value="Pentatricopeptide repeat-containing protein chloroplastic"/>
    <property type="match status" value="1"/>
</dbReference>
<evidence type="ECO:0000256" key="4">
    <source>
        <dbReference type="SAM" id="MobiDB-lite"/>
    </source>
</evidence>
<feature type="repeat" description="PPR" evidence="3">
    <location>
        <begin position="534"/>
        <end position="568"/>
    </location>
</feature>
<dbReference type="PANTHER" id="PTHR47926:SF512">
    <property type="entry name" value="REPEAT (PPR) SUPERFAMILY PROTEIN, PUTATIVE-RELATED"/>
    <property type="match status" value="1"/>
</dbReference>
<dbReference type="AlphaFoldDB" id="A0A5B7BII5"/>
<feature type="repeat" description="PPR" evidence="3">
    <location>
        <begin position="431"/>
        <end position="465"/>
    </location>
</feature>
<name>A0A5B7BII5_DAVIN</name>
<comment type="similarity">
    <text evidence="1">Belongs to the PPR family. PCMP-H subfamily.</text>
</comment>
<keyword evidence="2" id="KW-0677">Repeat</keyword>
<evidence type="ECO:0000256" key="1">
    <source>
        <dbReference type="ARBA" id="ARBA00006643"/>
    </source>
</evidence>
<accession>A0A5B7BII5</accession>
<gene>
    <name evidence="6" type="ORF">Din_036992</name>
</gene>
<protein>
    <recommendedName>
        <fullName evidence="5">DYW domain-containing protein</fullName>
    </recommendedName>
</protein>
<organism evidence="6">
    <name type="scientific">Davidia involucrata</name>
    <name type="common">Dove tree</name>
    <dbReference type="NCBI Taxonomy" id="16924"/>
    <lineage>
        <taxon>Eukaryota</taxon>
        <taxon>Viridiplantae</taxon>
        <taxon>Streptophyta</taxon>
        <taxon>Embryophyta</taxon>
        <taxon>Tracheophyta</taxon>
        <taxon>Spermatophyta</taxon>
        <taxon>Magnoliopsida</taxon>
        <taxon>eudicotyledons</taxon>
        <taxon>Gunneridae</taxon>
        <taxon>Pentapetalae</taxon>
        <taxon>asterids</taxon>
        <taxon>Cornales</taxon>
        <taxon>Nyssaceae</taxon>
        <taxon>Davidia</taxon>
    </lineage>
</organism>
<feature type="repeat" description="PPR" evidence="3">
    <location>
        <begin position="636"/>
        <end position="670"/>
    </location>
</feature>
<dbReference type="Pfam" id="PF01535">
    <property type="entry name" value="PPR"/>
    <property type="match status" value="2"/>
</dbReference>
<feature type="region of interest" description="Disordered" evidence="4">
    <location>
        <begin position="60"/>
        <end position="80"/>
    </location>
</feature>
<feature type="compositionally biased region" description="Pro residues" evidence="4">
    <location>
        <begin position="68"/>
        <end position="77"/>
    </location>
</feature>
<dbReference type="FunFam" id="1.25.40.10:FF:001564">
    <property type="entry name" value="Pentatricopeptide repeat-containing protein103"/>
    <property type="match status" value="1"/>
</dbReference>
<dbReference type="InterPro" id="IPR046848">
    <property type="entry name" value="E_motif"/>
</dbReference>
<reference evidence="6" key="1">
    <citation type="submission" date="2019-08" db="EMBL/GenBank/DDBJ databases">
        <title>Reference gene set and small RNA set construction with multiple tissues from Davidia involucrata Baill.</title>
        <authorList>
            <person name="Yang H."/>
            <person name="Zhou C."/>
            <person name="Li G."/>
            <person name="Wang J."/>
            <person name="Gao P."/>
            <person name="Wang M."/>
            <person name="Wang R."/>
            <person name="Zhao Y."/>
        </authorList>
    </citation>
    <scope>NUCLEOTIDE SEQUENCE</scope>
    <source>
        <tissue evidence="6">Mixed with DoveR01_LX</tissue>
    </source>
</reference>
<feature type="repeat" description="PPR" evidence="3">
    <location>
        <begin position="197"/>
        <end position="231"/>
    </location>
</feature>
<dbReference type="PANTHER" id="PTHR47926">
    <property type="entry name" value="PENTATRICOPEPTIDE REPEAT-CONTAINING PROTEIN"/>
    <property type="match status" value="1"/>
</dbReference>
<evidence type="ECO:0000256" key="3">
    <source>
        <dbReference type="PROSITE-ProRule" id="PRU00708"/>
    </source>
</evidence>
<evidence type="ECO:0000313" key="6">
    <source>
        <dbReference type="EMBL" id="MPA67551.1"/>
    </source>
</evidence>
<dbReference type="FunFam" id="1.25.40.10:FF:002102">
    <property type="entry name" value="Pentatricopeptide repeat-containing protein103"/>
    <property type="match status" value="1"/>
</dbReference>
<dbReference type="GO" id="GO:0009451">
    <property type="term" value="P:RNA modification"/>
    <property type="evidence" value="ECO:0007669"/>
    <property type="project" value="InterPro"/>
</dbReference>
<dbReference type="Gene3D" id="1.25.40.10">
    <property type="entry name" value="Tetratricopeptide repeat domain"/>
    <property type="match status" value="6"/>
</dbReference>
<dbReference type="Pfam" id="PF20431">
    <property type="entry name" value="E_motif"/>
    <property type="match status" value="1"/>
</dbReference>
<evidence type="ECO:0000256" key="2">
    <source>
        <dbReference type="ARBA" id="ARBA00022737"/>
    </source>
</evidence>
<dbReference type="InterPro" id="IPR011990">
    <property type="entry name" value="TPR-like_helical_dom_sf"/>
</dbReference>
<dbReference type="Pfam" id="PF13041">
    <property type="entry name" value="PPR_2"/>
    <property type="match status" value="4"/>
</dbReference>
<dbReference type="EMBL" id="GHES01036992">
    <property type="protein sequence ID" value="MPA67551.1"/>
    <property type="molecule type" value="Transcribed_RNA"/>
</dbReference>
<evidence type="ECO:0000259" key="5">
    <source>
        <dbReference type="Pfam" id="PF14432"/>
    </source>
</evidence>
<feature type="repeat" description="PPR" evidence="3">
    <location>
        <begin position="400"/>
        <end position="430"/>
    </location>
</feature>
<dbReference type="NCBIfam" id="TIGR00756">
    <property type="entry name" value="PPR"/>
    <property type="match status" value="5"/>
</dbReference>
<dbReference type="GO" id="GO:0003723">
    <property type="term" value="F:RNA binding"/>
    <property type="evidence" value="ECO:0007669"/>
    <property type="project" value="InterPro"/>
</dbReference>
<dbReference type="FunFam" id="1.25.40.10:FF:000679">
    <property type="entry name" value="Pentatricopeptide repeat-containing protein At5g03800"/>
    <property type="match status" value="1"/>
</dbReference>
<dbReference type="PROSITE" id="PS51375">
    <property type="entry name" value="PPR"/>
    <property type="match status" value="5"/>
</dbReference>
<proteinExistence type="inferred from homology"/>
<sequence>MVERWWIISALPQNVGRLWLAPFSFMAEIIHHLSTITISLSSLPQSLLSPSLPPSPLHSHPFLNYRSKPPPPPPPPSLSLSKSKPHLIPFSAASPTQFLPKPPLSLSKPPPLQHLFPSNTLNNCPSSNKTDPPANDYFNLLRLSVRYSDIELAMALHASILKLEEDTHLSNALIAAYLKLRLTTHAHRVFSGLSCPDVVSYTAMISGFAKLNREYEAVKLFFKMRSTGIEPNEYSFVAILTACIRLSELELGFQLHAMAIKMGYLKCTFVSNALMGLYGKCGCLDFVLELFDEMSQRDVASWNTVIAGVVKELMSERAFELFRDMQRIDGFRVDQFTLSTLLAASTRGSAVMQGREIHAHALKTGFESNLSVINALIGFYTKCGSLKDVVALFERLPFKDVITWTEMITAYMEFGLVDLAVEIFHRMPEKNCVSYNALLAGYCLNGKGSRAFGLFCRMIEEGLELTDFTLTSVVNACGLLTDVKISEQVHGFVLKFGFGSNDCIEAALLDMCTRCGRMTDAEKMFSQLPFNQKSSITWTSMICGYARNGLPDEAISLFCLSQSEETMVVDEVALASVLGVCGTLGFHALGGQIHGRALKTGFLPDIGVGNAIVSMYSKCGNIEDAIKVFSIMPTHDIVSWNGLMAGYLLHRRGDEALAVWLKMEKAGIQPDSVTFLLIISAYRHTNLNLVDNCRKLFLSMKTTYDIEPTSEHYASFVGVLGYWGLLEEAEETINKMPSEPEAFVWRALLDTCRIHLNTTLGKRAAKQIIAMEPQDPSTYILVSNLYSASGRWHCSEMIREEMRVKGFRKLPGRSWTIHQNKVHSFCARDKSHFQSKDIYSGLEILILECLKAGYVPDTSFVLHEVEEHQKKDFLFYHSAKLAVTYGILMTRPGKPIRVMKNILVCGDCHNFFKYVSVVTKREIHLRDASGFHCFLNGQCSCKDYW</sequence>
<feature type="domain" description="DYW" evidence="5">
    <location>
        <begin position="853"/>
        <end position="945"/>
    </location>
</feature>
<dbReference type="Pfam" id="PF14432">
    <property type="entry name" value="DYW_deaminase"/>
    <property type="match status" value="1"/>
</dbReference>
<dbReference type="InterPro" id="IPR002885">
    <property type="entry name" value="PPR_rpt"/>
</dbReference>
<dbReference type="InterPro" id="IPR032867">
    <property type="entry name" value="DYW_dom"/>
</dbReference>